<dbReference type="KEGG" id="haly:HYG82_15020"/>
<organism evidence="2 3">
    <name type="scientific">Natrinema halophilum</name>
    <dbReference type="NCBI Taxonomy" id="1699371"/>
    <lineage>
        <taxon>Archaea</taxon>
        <taxon>Methanobacteriati</taxon>
        <taxon>Methanobacteriota</taxon>
        <taxon>Stenosarchaea group</taxon>
        <taxon>Halobacteria</taxon>
        <taxon>Halobacteriales</taxon>
        <taxon>Natrialbaceae</taxon>
        <taxon>Natrinema</taxon>
    </lineage>
</organism>
<feature type="compositionally biased region" description="Low complexity" evidence="1">
    <location>
        <begin position="137"/>
        <end position="151"/>
    </location>
</feature>
<accession>A0A7D5GIQ4</accession>
<evidence type="ECO:0000256" key="1">
    <source>
        <dbReference type="SAM" id="MobiDB-lite"/>
    </source>
</evidence>
<gene>
    <name evidence="2" type="ORF">HYG82_15020</name>
</gene>
<dbReference type="RefSeq" id="WP_179262230.1">
    <property type="nucleotide sequence ID" value="NZ_CP058601.1"/>
</dbReference>
<sequence>MKRRKMIGLGLMAGSAGFVAFPTGSYSTTSADRGAAIAVADNSNAYLELETDEARVTSAGETAVSVGSITNNFVDEVMTVDIWSTDVADSVVQEVYPSTRWLKPGKSTDINATVRCESGTQEVELVSVDIEASGSDTEVSTTETVEITCDVPEPPESDDSSTDSNEPSEPGEPPEFPFPFPLHR</sequence>
<dbReference type="EMBL" id="CP058601">
    <property type="protein sequence ID" value="QLG50074.1"/>
    <property type="molecule type" value="Genomic_DNA"/>
</dbReference>
<dbReference type="GeneID" id="56034629"/>
<keyword evidence="3" id="KW-1185">Reference proteome</keyword>
<feature type="compositionally biased region" description="Pro residues" evidence="1">
    <location>
        <begin position="170"/>
        <end position="184"/>
    </location>
</feature>
<evidence type="ECO:0000313" key="2">
    <source>
        <dbReference type="EMBL" id="QLG50074.1"/>
    </source>
</evidence>
<protein>
    <recommendedName>
        <fullName evidence="4">DUF11 domain-containing protein</fullName>
    </recommendedName>
</protein>
<proteinExistence type="predicted"/>
<name>A0A7D5GIQ4_9EURY</name>
<evidence type="ECO:0000313" key="3">
    <source>
        <dbReference type="Proteomes" id="UP000509241"/>
    </source>
</evidence>
<evidence type="ECO:0008006" key="4">
    <source>
        <dbReference type="Google" id="ProtNLM"/>
    </source>
</evidence>
<reference evidence="2 3" key="1">
    <citation type="submission" date="2020-07" db="EMBL/GenBank/DDBJ databases">
        <authorList>
            <person name="Cui H."/>
        </authorList>
    </citation>
    <scope>NUCLEOTIDE SEQUENCE [LARGE SCALE GENOMIC DNA]</scope>
    <source>
        <strain evidence="2 3">YPL8</strain>
    </source>
</reference>
<dbReference type="AlphaFoldDB" id="A0A7D5GIQ4"/>
<feature type="region of interest" description="Disordered" evidence="1">
    <location>
        <begin position="132"/>
        <end position="184"/>
    </location>
</feature>
<dbReference type="Proteomes" id="UP000509241">
    <property type="component" value="Chromosome"/>
</dbReference>